<dbReference type="Proteomes" id="UP001154282">
    <property type="component" value="Unassembled WGS sequence"/>
</dbReference>
<evidence type="ECO:0000313" key="2">
    <source>
        <dbReference type="Proteomes" id="UP001154282"/>
    </source>
</evidence>
<dbReference type="InterPro" id="IPR036047">
    <property type="entry name" value="F-box-like_dom_sf"/>
</dbReference>
<organism evidence="1 2">
    <name type="scientific">Linum tenue</name>
    <dbReference type="NCBI Taxonomy" id="586396"/>
    <lineage>
        <taxon>Eukaryota</taxon>
        <taxon>Viridiplantae</taxon>
        <taxon>Streptophyta</taxon>
        <taxon>Embryophyta</taxon>
        <taxon>Tracheophyta</taxon>
        <taxon>Spermatophyta</taxon>
        <taxon>Magnoliopsida</taxon>
        <taxon>eudicotyledons</taxon>
        <taxon>Gunneridae</taxon>
        <taxon>Pentapetalae</taxon>
        <taxon>rosids</taxon>
        <taxon>fabids</taxon>
        <taxon>Malpighiales</taxon>
        <taxon>Linaceae</taxon>
        <taxon>Linum</taxon>
    </lineage>
</organism>
<dbReference type="PANTHER" id="PTHR35546">
    <property type="entry name" value="F-BOX PROTEIN INTERACTION DOMAIN PROTEIN-RELATED"/>
    <property type="match status" value="1"/>
</dbReference>
<proteinExistence type="predicted"/>
<dbReference type="InterPro" id="IPR055290">
    <property type="entry name" value="At3g26010-like"/>
</dbReference>
<evidence type="ECO:0008006" key="3">
    <source>
        <dbReference type="Google" id="ProtNLM"/>
    </source>
</evidence>
<dbReference type="CDD" id="cd22157">
    <property type="entry name" value="F-box_AtFBW1-like"/>
    <property type="match status" value="1"/>
</dbReference>
<evidence type="ECO:0000313" key="1">
    <source>
        <dbReference type="EMBL" id="CAI0430233.1"/>
    </source>
</evidence>
<protein>
    <recommendedName>
        <fullName evidence="3">F-box domain-containing protein</fullName>
    </recommendedName>
</protein>
<dbReference type="PANTHER" id="PTHR35546:SF128">
    <property type="entry name" value="F-BOX ASSOCIATED DOMAIN-CONTAINING PROTEIN"/>
    <property type="match status" value="1"/>
</dbReference>
<sequence>MIGKLGDDLLTEILIRFPNPTSACRNKAVCKQWRSLISDPSFRLRFISHHQSKNKQPPPKLLLSAESLSFFPMPADNRPWDFAVLDCFKDLLLCGFGESGRCTNAELVRSYLLCNLFTEQWIALPLAPERPMGHSALYARLVCEPLVSSDHDIGAGYMYRFRVVCIYRDRGNMKLDMFCSESGEWTKEAFLLEGYCIGGLYDVVSCNGVLYVPRPHGLYRPSIASFNAFRLDIAVTPIDVPPIAAELWWNISVSQGALHLTGIEERAKSAGLLFHLSVWRLDENCKTWSKVCEGPVKSSSVGNCGWGLLVPTLHPEKPEVAFFTDFCGVAGNCHLSCDLRKGGVLGSVSELTQFFTGWRVFQPRVHCWPTPIPRYEKLRVIYDGSYAGWVQSNDPSKAMTPLS</sequence>
<accession>A0AAV0L8F3</accession>
<dbReference type="AlphaFoldDB" id="A0AAV0L8F3"/>
<keyword evidence="2" id="KW-1185">Reference proteome</keyword>
<dbReference type="SUPFAM" id="SSF81383">
    <property type="entry name" value="F-box domain"/>
    <property type="match status" value="1"/>
</dbReference>
<reference evidence="1" key="1">
    <citation type="submission" date="2022-08" db="EMBL/GenBank/DDBJ databases">
        <authorList>
            <person name="Gutierrez-Valencia J."/>
        </authorList>
    </citation>
    <scope>NUCLEOTIDE SEQUENCE</scope>
</reference>
<dbReference type="Gene3D" id="1.20.1280.50">
    <property type="match status" value="1"/>
</dbReference>
<gene>
    <name evidence="1" type="ORF">LITE_LOCUS22510</name>
</gene>
<comment type="caution">
    <text evidence="1">The sequence shown here is derived from an EMBL/GenBank/DDBJ whole genome shotgun (WGS) entry which is preliminary data.</text>
</comment>
<name>A0AAV0L8F3_9ROSI</name>
<dbReference type="EMBL" id="CAMGYJ010000006">
    <property type="protein sequence ID" value="CAI0430233.1"/>
    <property type="molecule type" value="Genomic_DNA"/>
</dbReference>